<sequence>MAALPGASANDPWSWLKRKRFTPMEHRNIDFEAAGQGHVALKAKRQAQGQTPRPVFSTPAAGPNGAPTPIANPALGPGNGAAGSTPGAAQGTPRPAASTPGPNRPVNTPANTPVAGAPANTPAAGAPANTPIPPGASRPVFSTLPPNDPANAPPAFLNRPVATPPVANTPLPNPAAPAATTPGFLGFITLVPAPTTFATIATSAPAPAPAPPAAPPVQPPPAAPSAAPSAAPVAPAEPPNPPAAPVASSAPPAVPISEDAVGNPTSGIPLPINGAPSATLPAERVAADPSNQNADDRSGGLPQPVQAGIALGTASVLAILLIIIIIIYKRKKNAMAQPYVRPVETPDPPQEKPLFTYNQAATIGQPQAGYNNMALPQGVYGSEKPANVQPYGTGNQTGAYPVQPVPAGGYGGDRRSGGSVRETYAGYSVYAAYSNNPEPRAAPMPPATLPAATYGGPSQPPAGYYQNGGNGYGQAGDGARPPFL</sequence>
<feature type="compositionally biased region" description="Low complexity" evidence="1">
    <location>
        <begin position="153"/>
        <end position="167"/>
    </location>
</feature>
<dbReference type="PRINTS" id="PR01217">
    <property type="entry name" value="PRICHEXTENSN"/>
</dbReference>
<feature type="compositionally biased region" description="Low complexity" evidence="1">
    <location>
        <begin position="107"/>
        <end position="129"/>
    </location>
</feature>
<evidence type="ECO:0000256" key="2">
    <source>
        <dbReference type="SAM" id="Phobius"/>
    </source>
</evidence>
<reference evidence="3 4" key="1">
    <citation type="journal article" date="2014" name="BMC Genomics">
        <title>Comparative genome sequencing reveals chemotype-specific gene clusters in the toxigenic black mold Stachybotrys.</title>
        <authorList>
            <person name="Semeiks J."/>
            <person name="Borek D."/>
            <person name="Otwinowski Z."/>
            <person name="Grishin N.V."/>
        </authorList>
    </citation>
    <scope>NUCLEOTIDE SEQUENCE [LARGE SCALE GENOMIC DNA]</scope>
    <source>
        <strain evidence="3 4">IBT 40285</strain>
    </source>
</reference>
<protein>
    <submittedName>
        <fullName evidence="3">Uncharacterized protein</fullName>
    </submittedName>
</protein>
<feature type="compositionally biased region" description="Gly residues" evidence="1">
    <location>
        <begin position="466"/>
        <end position="476"/>
    </location>
</feature>
<feature type="region of interest" description="Disordered" evidence="1">
    <location>
        <begin position="441"/>
        <end position="484"/>
    </location>
</feature>
<organism evidence="3 4">
    <name type="scientific">Stachybotrys chlorohalonatus (strain IBT 40285)</name>
    <dbReference type="NCBI Taxonomy" id="1283841"/>
    <lineage>
        <taxon>Eukaryota</taxon>
        <taxon>Fungi</taxon>
        <taxon>Dikarya</taxon>
        <taxon>Ascomycota</taxon>
        <taxon>Pezizomycotina</taxon>
        <taxon>Sordariomycetes</taxon>
        <taxon>Hypocreomycetidae</taxon>
        <taxon>Hypocreales</taxon>
        <taxon>Stachybotryaceae</taxon>
        <taxon>Stachybotrys</taxon>
    </lineage>
</organism>
<dbReference type="AlphaFoldDB" id="A0A084QKY9"/>
<feature type="compositionally biased region" description="Low complexity" evidence="1">
    <location>
        <begin position="58"/>
        <end position="76"/>
    </location>
</feature>
<feature type="compositionally biased region" description="Low complexity" evidence="1">
    <location>
        <begin position="224"/>
        <end position="234"/>
    </location>
</feature>
<evidence type="ECO:0000256" key="1">
    <source>
        <dbReference type="SAM" id="MobiDB-lite"/>
    </source>
</evidence>
<dbReference type="Proteomes" id="UP000028524">
    <property type="component" value="Unassembled WGS sequence"/>
</dbReference>
<gene>
    <name evidence="3" type="ORF">S40285_03974</name>
</gene>
<feature type="region of interest" description="Disordered" evidence="1">
    <location>
        <begin position="33"/>
        <end position="167"/>
    </location>
</feature>
<name>A0A084QKY9_STAC4</name>
<evidence type="ECO:0000313" key="3">
    <source>
        <dbReference type="EMBL" id="KFA64624.1"/>
    </source>
</evidence>
<dbReference type="HOGENOM" id="CLU_564026_0_0_1"/>
<evidence type="ECO:0000313" key="4">
    <source>
        <dbReference type="Proteomes" id="UP000028524"/>
    </source>
</evidence>
<dbReference type="OrthoDB" id="10437266at2759"/>
<proteinExistence type="predicted"/>
<dbReference type="InParanoid" id="A0A084QKY9"/>
<feature type="compositionally biased region" description="Pro residues" evidence="1">
    <location>
        <begin position="235"/>
        <end position="244"/>
    </location>
</feature>
<accession>A0A084QKY9</accession>
<feature type="region of interest" description="Disordered" evidence="1">
    <location>
        <begin position="202"/>
        <end position="277"/>
    </location>
</feature>
<keyword evidence="2" id="KW-1133">Transmembrane helix</keyword>
<keyword evidence="4" id="KW-1185">Reference proteome</keyword>
<feature type="transmembrane region" description="Helical" evidence="2">
    <location>
        <begin position="307"/>
        <end position="328"/>
    </location>
</feature>
<feature type="compositionally biased region" description="Pro residues" evidence="1">
    <location>
        <begin position="206"/>
        <end position="223"/>
    </location>
</feature>
<dbReference type="OMA" id="YIDNEPC"/>
<keyword evidence="2" id="KW-0472">Membrane</keyword>
<dbReference type="EMBL" id="KL660665">
    <property type="protein sequence ID" value="KFA64624.1"/>
    <property type="molecule type" value="Genomic_DNA"/>
</dbReference>
<keyword evidence="2" id="KW-0812">Transmembrane</keyword>